<keyword evidence="5 10" id="KW-0597">Phosphoprotein</keyword>
<sequence>MKSTVLHWVIACLGYYIAGRCGLMLAIPPGFASAVWPAAGVALACAIIFRPVPVLLGVACGSFLLNLGVVSNNFTTIDAHMLVLAFCICMGAITQAGLALAFWHRLLPKHPTLDSPSQIYRFLLIIAPLSCLASATVGTTTLTLFGVIAADNVLFTALTWWVGDTIGVILFTPLILTSIRKTHNLRYRITIIGPTFIIFSGVLVLFYLSLEAQKNAIMQQIKRDAADLESKIHERFSLSEQKLLAYTALYSTAEHISRQQFNRITEVLIRENNALRAIGWTEIVPHSQRDSVEARVRAEGYPNFHFTELNANGQLTPAARRERYYPVLIIYPLPTNLAAFGLDLGANPERYAALDLAMRTGKTVNTAPIVLAQAEDHSRSFIMYLPIFGLKYRQQFHSESYAQEHLRGYISGVFDIQKVLGDLLKNAKAKHISLSIHDTTPPHEPALLIKSDTPALANFDGISSNINFGQRKLTLEFYANTHYKVATKDWTSWTILTVGFLLTAMLQALLLVLTGINERINREVTQKTDEYRQAKQDAEAASTAKTNFLANISHEFRTPLNAIIGFTNLCLKTTLNERQQGFLTRVQLASETLLALINHTLDYSKIESNTVELERKPLSLFHIYNKIEAIFSIQAKQKNITFTIEHDEQHPDYIWGDALFLEQILLNLCSNAIKFTDAGGITVRSSISRQTHDQIDLVITVSDTGIGIAHEKQASVFQAFQQADNSMSRRHGGTGLGLAITYKLITLMGGELKLESEEGQGCEFSVLLTCDKVSASHRPPSAKDAESKSHISPQMQLKAIEAQWDKPQNHQANTATFDTPLTPATSIPPVNDECLEGKTLLLVEDIEMNQILAQQILEDYGAQVVLANNGLEAVNILNTQRVDAVLMDIQMPIMDGYQATRIIREAPENATLPIIAMTANVASQDIQACKEAGMNEHIGKPINEDLLLSTLMEQLYK</sequence>
<evidence type="ECO:0000259" key="13">
    <source>
        <dbReference type="PROSITE" id="PS50110"/>
    </source>
</evidence>
<dbReference type="PANTHER" id="PTHR45339">
    <property type="entry name" value="HYBRID SIGNAL TRANSDUCTION HISTIDINE KINASE J"/>
    <property type="match status" value="1"/>
</dbReference>
<feature type="domain" description="Histidine kinase" evidence="12">
    <location>
        <begin position="551"/>
        <end position="772"/>
    </location>
</feature>
<evidence type="ECO:0000256" key="11">
    <source>
        <dbReference type="SAM" id="Phobius"/>
    </source>
</evidence>
<evidence type="ECO:0000256" key="10">
    <source>
        <dbReference type="PROSITE-ProRule" id="PRU00169"/>
    </source>
</evidence>
<dbReference type="Gene3D" id="3.30.565.10">
    <property type="entry name" value="Histidine kinase-like ATPase, C-terminal domain"/>
    <property type="match status" value="1"/>
</dbReference>
<keyword evidence="7 11" id="KW-1133">Transmembrane helix</keyword>
<dbReference type="CDD" id="cd00082">
    <property type="entry name" value="HisKA"/>
    <property type="match status" value="1"/>
</dbReference>
<dbReference type="PROSITE" id="PS50110">
    <property type="entry name" value="RESPONSE_REGULATORY"/>
    <property type="match status" value="1"/>
</dbReference>
<dbReference type="Pfam" id="PF05231">
    <property type="entry name" value="MASE1"/>
    <property type="match status" value="1"/>
</dbReference>
<evidence type="ECO:0000256" key="6">
    <source>
        <dbReference type="ARBA" id="ARBA00022692"/>
    </source>
</evidence>
<keyword evidence="16" id="KW-1185">Reference proteome</keyword>
<evidence type="ECO:0000256" key="3">
    <source>
        <dbReference type="ARBA" id="ARBA00012438"/>
    </source>
</evidence>
<dbReference type="InterPro" id="IPR036890">
    <property type="entry name" value="HATPase_C_sf"/>
</dbReference>
<feature type="transmembrane region" description="Helical" evidence="11">
    <location>
        <begin position="154"/>
        <end position="177"/>
    </location>
</feature>
<keyword evidence="4" id="KW-1003">Cell membrane</keyword>
<evidence type="ECO:0000313" key="15">
    <source>
        <dbReference type="EMBL" id="BCD99633.1"/>
    </source>
</evidence>
<evidence type="ECO:0000256" key="7">
    <source>
        <dbReference type="ARBA" id="ARBA00022989"/>
    </source>
</evidence>
<evidence type="ECO:0000256" key="8">
    <source>
        <dbReference type="ARBA" id="ARBA00023012"/>
    </source>
</evidence>
<dbReference type="Pfam" id="PF00512">
    <property type="entry name" value="HisKA"/>
    <property type="match status" value="1"/>
</dbReference>
<dbReference type="InterPro" id="IPR001789">
    <property type="entry name" value="Sig_transdc_resp-reg_receiver"/>
</dbReference>
<evidence type="ECO:0000259" key="12">
    <source>
        <dbReference type="PROSITE" id="PS50109"/>
    </source>
</evidence>
<dbReference type="InterPro" id="IPR003594">
    <property type="entry name" value="HATPase_dom"/>
</dbReference>
<dbReference type="SUPFAM" id="SSF55874">
    <property type="entry name" value="ATPase domain of HSP90 chaperone/DNA topoisomerase II/histidine kinase"/>
    <property type="match status" value="1"/>
</dbReference>
<dbReference type="PROSITE" id="PS50839">
    <property type="entry name" value="CHASE"/>
    <property type="match status" value="1"/>
</dbReference>
<reference evidence="15 16" key="1">
    <citation type="journal article" date="2022" name="IScience">
        <title>An ultrasensitive nanofiber-based assay for enzymatic hydrolysis and deep-sea microbial degradation of cellulose.</title>
        <authorList>
            <person name="Tsudome M."/>
            <person name="Tachioka M."/>
            <person name="Miyazaki M."/>
            <person name="Uchimura K."/>
            <person name="Tsuda M."/>
            <person name="Takaki Y."/>
            <person name="Deguchi S."/>
        </authorList>
    </citation>
    <scope>NUCLEOTIDE SEQUENCE [LARGE SCALE GENOMIC DNA]</scope>
    <source>
        <strain evidence="15 16">GE09</strain>
    </source>
</reference>
<keyword evidence="6 11" id="KW-0812">Transmembrane</keyword>
<feature type="domain" description="Response regulatory" evidence="13">
    <location>
        <begin position="839"/>
        <end position="955"/>
    </location>
</feature>
<dbReference type="Pfam" id="PF02518">
    <property type="entry name" value="HATPase_c"/>
    <property type="match status" value="1"/>
</dbReference>
<dbReference type="PROSITE" id="PS50109">
    <property type="entry name" value="HIS_KIN"/>
    <property type="match status" value="1"/>
</dbReference>
<dbReference type="EMBL" id="AP023086">
    <property type="protein sequence ID" value="BCD99633.1"/>
    <property type="molecule type" value="Genomic_DNA"/>
</dbReference>
<dbReference type="PANTHER" id="PTHR45339:SF1">
    <property type="entry name" value="HYBRID SIGNAL TRANSDUCTION HISTIDINE KINASE J"/>
    <property type="match status" value="1"/>
</dbReference>
<dbReference type="InterPro" id="IPR007895">
    <property type="entry name" value="MASE1"/>
</dbReference>
<dbReference type="Gene3D" id="3.40.50.2300">
    <property type="match status" value="1"/>
</dbReference>
<comment type="subcellular location">
    <subcellularLocation>
        <location evidence="2">Cell membrane</location>
        <topology evidence="2">Multi-pass membrane protein</topology>
    </subcellularLocation>
</comment>
<evidence type="ECO:0000256" key="9">
    <source>
        <dbReference type="ARBA" id="ARBA00023136"/>
    </source>
</evidence>
<dbReference type="FunFam" id="3.30.565.10:FF:000010">
    <property type="entry name" value="Sensor histidine kinase RcsC"/>
    <property type="match status" value="1"/>
</dbReference>
<dbReference type="InterPro" id="IPR005467">
    <property type="entry name" value="His_kinase_dom"/>
</dbReference>
<name>A0AAN2BLZ0_9GAMM</name>
<organism evidence="15 16">
    <name type="scientific">Marinagarivorans cellulosilyticus</name>
    <dbReference type="NCBI Taxonomy" id="2721545"/>
    <lineage>
        <taxon>Bacteria</taxon>
        <taxon>Pseudomonadati</taxon>
        <taxon>Pseudomonadota</taxon>
        <taxon>Gammaproteobacteria</taxon>
        <taxon>Cellvibrionales</taxon>
        <taxon>Cellvibrionaceae</taxon>
        <taxon>Marinagarivorans</taxon>
    </lineage>
</organism>
<evidence type="ECO:0000256" key="2">
    <source>
        <dbReference type="ARBA" id="ARBA00004651"/>
    </source>
</evidence>
<dbReference type="Pfam" id="PF03924">
    <property type="entry name" value="CHASE"/>
    <property type="match status" value="1"/>
</dbReference>
<dbReference type="InterPro" id="IPR004358">
    <property type="entry name" value="Sig_transdc_His_kin-like_C"/>
</dbReference>
<feature type="transmembrane region" description="Helical" evidence="11">
    <location>
        <begin position="490"/>
        <end position="513"/>
    </location>
</feature>
<evidence type="ECO:0000256" key="4">
    <source>
        <dbReference type="ARBA" id="ARBA00022475"/>
    </source>
</evidence>
<gene>
    <name evidence="15" type="ORF">MARGE09_P3835</name>
</gene>
<dbReference type="InterPro" id="IPR011006">
    <property type="entry name" value="CheY-like_superfamily"/>
</dbReference>
<dbReference type="Gene3D" id="3.30.450.350">
    <property type="entry name" value="CHASE domain"/>
    <property type="match status" value="1"/>
</dbReference>
<feature type="domain" description="CHASE" evidence="14">
    <location>
        <begin position="252"/>
        <end position="423"/>
    </location>
</feature>
<dbReference type="GO" id="GO:0000155">
    <property type="term" value="F:phosphorelay sensor kinase activity"/>
    <property type="evidence" value="ECO:0007669"/>
    <property type="project" value="InterPro"/>
</dbReference>
<dbReference type="InterPro" id="IPR042240">
    <property type="entry name" value="CHASE_sf"/>
</dbReference>
<feature type="modified residue" description="4-aspartylphosphate" evidence="10">
    <location>
        <position position="888"/>
    </location>
</feature>
<accession>A0AAN2BLZ0</accession>
<keyword evidence="8" id="KW-0902">Two-component regulatory system</keyword>
<dbReference type="SUPFAM" id="SSF47384">
    <property type="entry name" value="Homodimeric domain of signal transducing histidine kinase"/>
    <property type="match status" value="1"/>
</dbReference>
<dbReference type="KEGG" id="marq:MARGE09_P3835"/>
<dbReference type="Gene3D" id="1.10.287.130">
    <property type="match status" value="1"/>
</dbReference>
<dbReference type="AlphaFoldDB" id="A0AAN2BLZ0"/>
<feature type="transmembrane region" description="Helical" evidence="11">
    <location>
        <begin position="6"/>
        <end position="27"/>
    </location>
</feature>
<dbReference type="InterPro" id="IPR003661">
    <property type="entry name" value="HisK_dim/P_dom"/>
</dbReference>
<evidence type="ECO:0000256" key="5">
    <source>
        <dbReference type="ARBA" id="ARBA00022553"/>
    </source>
</evidence>
<proteinExistence type="predicted"/>
<dbReference type="CDD" id="cd16922">
    <property type="entry name" value="HATPase_EvgS-ArcB-TorS-like"/>
    <property type="match status" value="1"/>
</dbReference>
<dbReference type="SMART" id="SM00388">
    <property type="entry name" value="HisKA"/>
    <property type="match status" value="1"/>
</dbReference>
<comment type="catalytic activity">
    <reaction evidence="1">
        <text>ATP + protein L-histidine = ADP + protein N-phospho-L-histidine.</text>
        <dbReference type="EC" id="2.7.13.3"/>
    </reaction>
</comment>
<dbReference type="Proteomes" id="UP001320119">
    <property type="component" value="Chromosome"/>
</dbReference>
<feature type="transmembrane region" description="Helical" evidence="11">
    <location>
        <begin position="79"/>
        <end position="102"/>
    </location>
</feature>
<feature type="transmembrane region" description="Helical" evidence="11">
    <location>
        <begin position="189"/>
        <end position="210"/>
    </location>
</feature>
<dbReference type="SMART" id="SM00448">
    <property type="entry name" value="REC"/>
    <property type="match status" value="1"/>
</dbReference>
<dbReference type="GO" id="GO:0005886">
    <property type="term" value="C:plasma membrane"/>
    <property type="evidence" value="ECO:0007669"/>
    <property type="project" value="UniProtKB-SubCell"/>
</dbReference>
<evidence type="ECO:0000256" key="1">
    <source>
        <dbReference type="ARBA" id="ARBA00000085"/>
    </source>
</evidence>
<dbReference type="SMART" id="SM01079">
    <property type="entry name" value="CHASE"/>
    <property type="match status" value="1"/>
</dbReference>
<protein>
    <recommendedName>
        <fullName evidence="3">histidine kinase</fullName>
        <ecNumber evidence="3">2.7.13.3</ecNumber>
    </recommendedName>
</protein>
<dbReference type="RefSeq" id="WP_236984900.1">
    <property type="nucleotide sequence ID" value="NZ_AP023086.1"/>
</dbReference>
<feature type="transmembrane region" description="Helical" evidence="11">
    <location>
        <begin position="34"/>
        <end position="59"/>
    </location>
</feature>
<dbReference type="Pfam" id="PF00072">
    <property type="entry name" value="Response_reg"/>
    <property type="match status" value="1"/>
</dbReference>
<feature type="transmembrane region" description="Helical" evidence="11">
    <location>
        <begin position="122"/>
        <end position="148"/>
    </location>
</feature>
<evidence type="ECO:0000259" key="14">
    <source>
        <dbReference type="PROSITE" id="PS50839"/>
    </source>
</evidence>
<keyword evidence="9 11" id="KW-0472">Membrane</keyword>
<dbReference type="SUPFAM" id="SSF52172">
    <property type="entry name" value="CheY-like"/>
    <property type="match status" value="1"/>
</dbReference>
<dbReference type="InterPro" id="IPR036097">
    <property type="entry name" value="HisK_dim/P_sf"/>
</dbReference>
<dbReference type="EC" id="2.7.13.3" evidence="3"/>
<evidence type="ECO:0000313" key="16">
    <source>
        <dbReference type="Proteomes" id="UP001320119"/>
    </source>
</evidence>
<dbReference type="InterPro" id="IPR006189">
    <property type="entry name" value="CHASE_dom"/>
</dbReference>
<dbReference type="SMART" id="SM00387">
    <property type="entry name" value="HATPase_c"/>
    <property type="match status" value="1"/>
</dbReference>
<dbReference type="PRINTS" id="PR00344">
    <property type="entry name" value="BCTRLSENSOR"/>
</dbReference>
<dbReference type="CDD" id="cd17546">
    <property type="entry name" value="REC_hyHK_CKI1_RcsC-like"/>
    <property type="match status" value="1"/>
</dbReference>